<organism evidence="14 15">
    <name type="scientific">Rubus argutus</name>
    <name type="common">Southern blackberry</name>
    <dbReference type="NCBI Taxonomy" id="59490"/>
    <lineage>
        <taxon>Eukaryota</taxon>
        <taxon>Viridiplantae</taxon>
        <taxon>Streptophyta</taxon>
        <taxon>Embryophyta</taxon>
        <taxon>Tracheophyta</taxon>
        <taxon>Spermatophyta</taxon>
        <taxon>Magnoliopsida</taxon>
        <taxon>eudicotyledons</taxon>
        <taxon>Gunneridae</taxon>
        <taxon>Pentapetalae</taxon>
        <taxon>rosids</taxon>
        <taxon>fabids</taxon>
        <taxon>Rosales</taxon>
        <taxon>Rosaceae</taxon>
        <taxon>Rosoideae</taxon>
        <taxon>Rosoideae incertae sedis</taxon>
        <taxon>Rubus</taxon>
    </lineage>
</organism>
<keyword evidence="11" id="KW-0325">Glycoprotein</keyword>
<protein>
    <submittedName>
        <fullName evidence="14">Uncharacterized protein</fullName>
    </submittedName>
</protein>
<dbReference type="Pfam" id="PF13855">
    <property type="entry name" value="LRR_8"/>
    <property type="match status" value="1"/>
</dbReference>
<proteinExistence type="inferred from homology"/>
<evidence type="ECO:0000256" key="3">
    <source>
        <dbReference type="ARBA" id="ARBA00022475"/>
    </source>
</evidence>
<evidence type="ECO:0000256" key="7">
    <source>
        <dbReference type="ARBA" id="ARBA00022737"/>
    </source>
</evidence>
<dbReference type="EMBL" id="JBEDUW010000006">
    <property type="protein sequence ID" value="KAK9921771.1"/>
    <property type="molecule type" value="Genomic_DNA"/>
</dbReference>
<keyword evidence="8" id="KW-1133">Transmembrane helix</keyword>
<dbReference type="FunFam" id="3.80.10.10:FF:000111">
    <property type="entry name" value="LRR receptor-like serine/threonine-protein kinase ERECTA"/>
    <property type="match status" value="1"/>
</dbReference>
<evidence type="ECO:0000256" key="4">
    <source>
        <dbReference type="ARBA" id="ARBA00022614"/>
    </source>
</evidence>
<comment type="subcellular location">
    <subcellularLocation>
        <location evidence="1">Cell membrane</location>
        <topology evidence="1">Single-pass type I membrane protein</topology>
    </subcellularLocation>
</comment>
<keyword evidence="5" id="KW-0812">Transmembrane</keyword>
<dbReference type="InterPro" id="IPR032675">
    <property type="entry name" value="LRR_dom_sf"/>
</dbReference>
<dbReference type="PANTHER" id="PTHR48063">
    <property type="entry name" value="LRR RECEPTOR-LIKE KINASE"/>
    <property type="match status" value="1"/>
</dbReference>
<dbReference type="AlphaFoldDB" id="A0AAW1WD15"/>
<dbReference type="InterPro" id="IPR003591">
    <property type="entry name" value="Leu-rich_rpt_typical-subtyp"/>
</dbReference>
<keyword evidence="10" id="KW-0675">Receptor</keyword>
<keyword evidence="15" id="KW-1185">Reference proteome</keyword>
<sequence length="223" mass="23664">MLQFLQISLLFIFPAVVLGLNSDGLSLLALKAAIETDPSGGFNGYIPSELGHLDSLKRLNLASNNFSKPIPARLFNATSLIALDLSRNSLSGPVPAQIGALKDLRHLDLSSNLLNGSLPESLTELDSLVGTLNLSYNIFSGGVPASYGRLPVLVSLDLRHNNLTGKLPQVGSLVNQGPTAFSGNPSLCGFPLEIPCGSSEPIEKRSRGSPKPCRPEPHFAQWG</sequence>
<accession>A0AAW1WD15</accession>
<dbReference type="GO" id="GO:0005886">
    <property type="term" value="C:plasma membrane"/>
    <property type="evidence" value="ECO:0007669"/>
    <property type="project" value="UniProtKB-SubCell"/>
</dbReference>
<dbReference type="PRINTS" id="PR00019">
    <property type="entry name" value="LEURICHRPT"/>
</dbReference>
<dbReference type="InterPro" id="IPR046956">
    <property type="entry name" value="RLP23-like"/>
</dbReference>
<evidence type="ECO:0000256" key="10">
    <source>
        <dbReference type="ARBA" id="ARBA00023170"/>
    </source>
</evidence>
<dbReference type="Gene3D" id="3.80.10.10">
    <property type="entry name" value="Ribonuclease Inhibitor"/>
    <property type="match status" value="1"/>
</dbReference>
<gene>
    <name evidence="14" type="ORF">M0R45_030268</name>
</gene>
<dbReference type="SMART" id="SM00369">
    <property type="entry name" value="LRR_TYP"/>
    <property type="match status" value="3"/>
</dbReference>
<dbReference type="Pfam" id="PF00560">
    <property type="entry name" value="LRR_1"/>
    <property type="match status" value="1"/>
</dbReference>
<evidence type="ECO:0000256" key="1">
    <source>
        <dbReference type="ARBA" id="ARBA00004251"/>
    </source>
</evidence>
<feature type="region of interest" description="Disordered" evidence="12">
    <location>
        <begin position="199"/>
        <end position="223"/>
    </location>
</feature>
<keyword evidence="6 13" id="KW-0732">Signal</keyword>
<dbReference type="Proteomes" id="UP001457282">
    <property type="component" value="Unassembled WGS sequence"/>
</dbReference>
<evidence type="ECO:0000256" key="12">
    <source>
        <dbReference type="SAM" id="MobiDB-lite"/>
    </source>
</evidence>
<evidence type="ECO:0000256" key="13">
    <source>
        <dbReference type="SAM" id="SignalP"/>
    </source>
</evidence>
<name>A0AAW1WD15_RUBAR</name>
<evidence type="ECO:0000256" key="6">
    <source>
        <dbReference type="ARBA" id="ARBA00022729"/>
    </source>
</evidence>
<keyword evidence="9" id="KW-0472">Membrane</keyword>
<keyword evidence="7" id="KW-0677">Repeat</keyword>
<evidence type="ECO:0000256" key="11">
    <source>
        <dbReference type="ARBA" id="ARBA00023180"/>
    </source>
</evidence>
<keyword evidence="3" id="KW-1003">Cell membrane</keyword>
<evidence type="ECO:0000256" key="5">
    <source>
        <dbReference type="ARBA" id="ARBA00022692"/>
    </source>
</evidence>
<dbReference type="InterPro" id="IPR001611">
    <property type="entry name" value="Leu-rich_rpt"/>
</dbReference>
<evidence type="ECO:0000256" key="8">
    <source>
        <dbReference type="ARBA" id="ARBA00022989"/>
    </source>
</evidence>
<evidence type="ECO:0000256" key="9">
    <source>
        <dbReference type="ARBA" id="ARBA00023136"/>
    </source>
</evidence>
<feature type="chain" id="PRO_5043811086" evidence="13">
    <location>
        <begin position="20"/>
        <end position="223"/>
    </location>
</feature>
<keyword evidence="4" id="KW-0433">Leucine-rich repeat</keyword>
<reference evidence="14 15" key="1">
    <citation type="journal article" date="2023" name="G3 (Bethesda)">
        <title>A chromosome-length genome assembly and annotation of blackberry (Rubus argutus, cv. 'Hillquist').</title>
        <authorList>
            <person name="Bruna T."/>
            <person name="Aryal R."/>
            <person name="Dudchenko O."/>
            <person name="Sargent D.J."/>
            <person name="Mead D."/>
            <person name="Buti M."/>
            <person name="Cavallini A."/>
            <person name="Hytonen T."/>
            <person name="Andres J."/>
            <person name="Pham M."/>
            <person name="Weisz D."/>
            <person name="Mascagni F."/>
            <person name="Usai G."/>
            <person name="Natali L."/>
            <person name="Bassil N."/>
            <person name="Fernandez G.E."/>
            <person name="Lomsadze A."/>
            <person name="Armour M."/>
            <person name="Olukolu B."/>
            <person name="Poorten T."/>
            <person name="Britton C."/>
            <person name="Davik J."/>
            <person name="Ashrafi H."/>
            <person name="Aiden E.L."/>
            <person name="Borodovsky M."/>
            <person name="Worthington M."/>
        </authorList>
    </citation>
    <scope>NUCLEOTIDE SEQUENCE [LARGE SCALE GENOMIC DNA]</scope>
    <source>
        <strain evidence="14">PI 553951</strain>
    </source>
</reference>
<feature type="signal peptide" evidence="13">
    <location>
        <begin position="1"/>
        <end position="19"/>
    </location>
</feature>
<dbReference type="SUPFAM" id="SSF52058">
    <property type="entry name" value="L domain-like"/>
    <property type="match status" value="1"/>
</dbReference>
<comment type="similarity">
    <text evidence="2">Belongs to the RLP family.</text>
</comment>
<evidence type="ECO:0000256" key="2">
    <source>
        <dbReference type="ARBA" id="ARBA00009592"/>
    </source>
</evidence>
<dbReference type="PANTHER" id="PTHR48063:SF112">
    <property type="entry name" value="RECEPTOR LIKE PROTEIN 30-LIKE"/>
    <property type="match status" value="1"/>
</dbReference>
<evidence type="ECO:0000313" key="14">
    <source>
        <dbReference type="EMBL" id="KAK9921771.1"/>
    </source>
</evidence>
<evidence type="ECO:0000313" key="15">
    <source>
        <dbReference type="Proteomes" id="UP001457282"/>
    </source>
</evidence>
<comment type="caution">
    <text evidence="14">The sequence shown here is derived from an EMBL/GenBank/DDBJ whole genome shotgun (WGS) entry which is preliminary data.</text>
</comment>